<keyword evidence="1" id="KW-0812">Transmembrane</keyword>
<dbReference type="InParanoid" id="D8RIA7"/>
<dbReference type="InterPro" id="IPR043502">
    <property type="entry name" value="DNA/RNA_pol_sf"/>
</dbReference>
<evidence type="ECO:0000256" key="1">
    <source>
        <dbReference type="SAM" id="Phobius"/>
    </source>
</evidence>
<dbReference type="InterPro" id="IPR043128">
    <property type="entry name" value="Rev_trsase/Diguanyl_cyclase"/>
</dbReference>
<name>D8RIA7_SELML</name>
<dbReference type="EMBL" id="GL377580">
    <property type="protein sequence ID" value="EFJ28061.1"/>
    <property type="molecule type" value="Genomic_DNA"/>
</dbReference>
<dbReference type="HOGENOM" id="CLU_2747660_0_0_1"/>
<evidence type="ECO:0008006" key="4">
    <source>
        <dbReference type="Google" id="ProtNLM"/>
    </source>
</evidence>
<dbReference type="AlphaFoldDB" id="D8RIA7"/>
<keyword evidence="1" id="KW-0472">Membrane</keyword>
<feature type="transmembrane region" description="Helical" evidence="1">
    <location>
        <begin position="42"/>
        <end position="64"/>
    </location>
</feature>
<protein>
    <recommendedName>
        <fullName evidence="4">Reverse transcriptase/retrotransposon-derived protein RNase H-like domain-containing protein</fullName>
    </recommendedName>
</protein>
<organism evidence="3">
    <name type="scientific">Selaginella moellendorffii</name>
    <name type="common">Spikemoss</name>
    <dbReference type="NCBI Taxonomy" id="88036"/>
    <lineage>
        <taxon>Eukaryota</taxon>
        <taxon>Viridiplantae</taxon>
        <taxon>Streptophyta</taxon>
        <taxon>Embryophyta</taxon>
        <taxon>Tracheophyta</taxon>
        <taxon>Lycopodiopsida</taxon>
        <taxon>Selaginellales</taxon>
        <taxon>Selaginellaceae</taxon>
        <taxon>Selaginella</taxon>
    </lineage>
</organism>
<proteinExistence type="predicted"/>
<dbReference type="KEGG" id="smo:SELMODRAFT_94416"/>
<reference evidence="2 3" key="1">
    <citation type="journal article" date="2011" name="Science">
        <title>The Selaginella genome identifies genetic changes associated with the evolution of vascular plants.</title>
        <authorList>
            <person name="Banks J.A."/>
            <person name="Nishiyama T."/>
            <person name="Hasebe M."/>
            <person name="Bowman J.L."/>
            <person name="Gribskov M."/>
            <person name="dePamphilis C."/>
            <person name="Albert V.A."/>
            <person name="Aono N."/>
            <person name="Aoyama T."/>
            <person name="Ambrose B.A."/>
            <person name="Ashton N.W."/>
            <person name="Axtell M.J."/>
            <person name="Barker E."/>
            <person name="Barker M.S."/>
            <person name="Bennetzen J.L."/>
            <person name="Bonawitz N.D."/>
            <person name="Chapple C."/>
            <person name="Cheng C."/>
            <person name="Correa L.G."/>
            <person name="Dacre M."/>
            <person name="DeBarry J."/>
            <person name="Dreyer I."/>
            <person name="Elias M."/>
            <person name="Engstrom E.M."/>
            <person name="Estelle M."/>
            <person name="Feng L."/>
            <person name="Finet C."/>
            <person name="Floyd S.K."/>
            <person name="Frommer W.B."/>
            <person name="Fujita T."/>
            <person name="Gramzow L."/>
            <person name="Gutensohn M."/>
            <person name="Harholt J."/>
            <person name="Hattori M."/>
            <person name="Heyl A."/>
            <person name="Hirai T."/>
            <person name="Hiwatashi Y."/>
            <person name="Ishikawa M."/>
            <person name="Iwata M."/>
            <person name="Karol K.G."/>
            <person name="Koehler B."/>
            <person name="Kolukisaoglu U."/>
            <person name="Kubo M."/>
            <person name="Kurata T."/>
            <person name="Lalonde S."/>
            <person name="Li K."/>
            <person name="Li Y."/>
            <person name="Litt A."/>
            <person name="Lyons E."/>
            <person name="Manning G."/>
            <person name="Maruyama T."/>
            <person name="Michael T.P."/>
            <person name="Mikami K."/>
            <person name="Miyazaki S."/>
            <person name="Morinaga S."/>
            <person name="Murata T."/>
            <person name="Mueller-Roeber B."/>
            <person name="Nelson D.R."/>
            <person name="Obara M."/>
            <person name="Oguri Y."/>
            <person name="Olmstead R.G."/>
            <person name="Onodera N."/>
            <person name="Petersen B.L."/>
            <person name="Pils B."/>
            <person name="Prigge M."/>
            <person name="Rensing S.A."/>
            <person name="Riano-Pachon D.M."/>
            <person name="Roberts A.W."/>
            <person name="Sato Y."/>
            <person name="Scheller H.V."/>
            <person name="Schulz B."/>
            <person name="Schulz C."/>
            <person name="Shakirov E.V."/>
            <person name="Shibagaki N."/>
            <person name="Shinohara N."/>
            <person name="Shippen D.E."/>
            <person name="Soerensen I."/>
            <person name="Sotooka R."/>
            <person name="Sugimoto N."/>
            <person name="Sugita M."/>
            <person name="Sumikawa N."/>
            <person name="Tanurdzic M."/>
            <person name="Theissen G."/>
            <person name="Ulvskov P."/>
            <person name="Wakazuki S."/>
            <person name="Weng J.K."/>
            <person name="Willats W.W."/>
            <person name="Wipf D."/>
            <person name="Wolf P.G."/>
            <person name="Yang L."/>
            <person name="Zimmer A.D."/>
            <person name="Zhu Q."/>
            <person name="Mitros T."/>
            <person name="Hellsten U."/>
            <person name="Loque D."/>
            <person name="Otillar R."/>
            <person name="Salamov A."/>
            <person name="Schmutz J."/>
            <person name="Shapiro H."/>
            <person name="Lindquist E."/>
            <person name="Lucas S."/>
            <person name="Rokhsar D."/>
            <person name="Grigoriev I.V."/>
        </authorList>
    </citation>
    <scope>NUCLEOTIDE SEQUENCE [LARGE SCALE GENOMIC DNA]</scope>
</reference>
<evidence type="ECO:0000313" key="2">
    <source>
        <dbReference type="EMBL" id="EFJ28061.1"/>
    </source>
</evidence>
<feature type="non-terminal residue" evidence="2">
    <location>
        <position position="1"/>
    </location>
</feature>
<dbReference type="Gramene" id="EFJ28061">
    <property type="protein sequence ID" value="EFJ28061"/>
    <property type="gene ID" value="SELMODRAFT_94416"/>
</dbReference>
<dbReference type="Proteomes" id="UP000001514">
    <property type="component" value="Unassembled WGS sequence"/>
</dbReference>
<keyword evidence="1" id="KW-1133">Transmembrane helix</keyword>
<sequence>ILGLARFYHKFIKYSSVIASPLSSLLYKNALFKWNEAPTSSFAQLKTVVMTALVFIMMMPKLVLCSCKTIM</sequence>
<dbReference type="SUPFAM" id="SSF56672">
    <property type="entry name" value="DNA/RNA polymerases"/>
    <property type="match status" value="1"/>
</dbReference>
<accession>D8RIA7</accession>
<gene>
    <name evidence="2" type="ORF">SELMODRAFT_94416</name>
</gene>
<dbReference type="Gene3D" id="3.30.70.270">
    <property type="match status" value="1"/>
</dbReference>
<evidence type="ECO:0000313" key="3">
    <source>
        <dbReference type="Proteomes" id="UP000001514"/>
    </source>
</evidence>
<keyword evidence="3" id="KW-1185">Reference proteome</keyword>